<dbReference type="EMBL" id="CP010537">
    <property type="protein sequence ID" value="AJG23255.1"/>
    <property type="molecule type" value="Genomic_DNA"/>
</dbReference>
<dbReference type="PANTHER" id="PTHR24567:SF74">
    <property type="entry name" value="HTH-TYPE TRANSCRIPTIONAL REGULATOR ARCR"/>
    <property type="match status" value="1"/>
</dbReference>
<dbReference type="InterPro" id="IPR018490">
    <property type="entry name" value="cNMP-bd_dom_sf"/>
</dbReference>
<dbReference type="Pfam" id="PF00027">
    <property type="entry name" value="cNMP_binding"/>
    <property type="match status" value="1"/>
</dbReference>
<feature type="domain" description="HTH crp-type" evidence="5">
    <location>
        <begin position="153"/>
        <end position="225"/>
    </location>
</feature>
<accession>A0A0C4YL19</accession>
<dbReference type="GO" id="GO:0005829">
    <property type="term" value="C:cytosol"/>
    <property type="evidence" value="ECO:0007669"/>
    <property type="project" value="TreeGrafter"/>
</dbReference>
<dbReference type="InterPro" id="IPR012318">
    <property type="entry name" value="HTH_CRP"/>
</dbReference>
<proteinExistence type="predicted"/>
<sequence>MSKSSTPEDYLAALRSSAWFAGLAADFQRWIVAHAKVRSLAAGQRLFAYGDPADGLYFVVAGAIRMTSSSADGKEALLAFAETPQWFGEVALFDALPRAHDAWIETDVVLLHIGQQDAVRFLDENPVHWKAVGLLMAPKLRLAFEAIGSSVLMPVPVRLARRLLAIAGGYGERHGLSKRVINVQQEQLGLMLSVSRQTVNQILRDFEAQGLVQRTRGSVEILDLASLRRFAEVG</sequence>
<evidence type="ECO:0000256" key="2">
    <source>
        <dbReference type="ARBA" id="ARBA00023125"/>
    </source>
</evidence>
<dbReference type="Gene3D" id="1.10.10.10">
    <property type="entry name" value="Winged helix-like DNA-binding domain superfamily/Winged helix DNA-binding domain"/>
    <property type="match status" value="1"/>
</dbReference>
<name>A0A0C4YL19_9BURK</name>
<keyword evidence="2" id="KW-0238">DNA-binding</keyword>
<dbReference type="SMART" id="SM00100">
    <property type="entry name" value="cNMP"/>
    <property type="match status" value="1"/>
</dbReference>
<keyword evidence="3" id="KW-0804">Transcription</keyword>
<evidence type="ECO:0000313" key="6">
    <source>
        <dbReference type="EMBL" id="AJG23255.1"/>
    </source>
</evidence>
<dbReference type="GO" id="GO:0003677">
    <property type="term" value="F:DNA binding"/>
    <property type="evidence" value="ECO:0007669"/>
    <property type="project" value="UniProtKB-KW"/>
</dbReference>
<evidence type="ECO:0000256" key="1">
    <source>
        <dbReference type="ARBA" id="ARBA00023015"/>
    </source>
</evidence>
<dbReference type="Gene3D" id="2.60.120.10">
    <property type="entry name" value="Jelly Rolls"/>
    <property type="match status" value="1"/>
</dbReference>
<keyword evidence="7" id="KW-1185">Reference proteome</keyword>
<dbReference type="SUPFAM" id="SSF46785">
    <property type="entry name" value="Winged helix' DNA-binding domain"/>
    <property type="match status" value="1"/>
</dbReference>
<organism evidence="6 7">
    <name type="scientific">Cupriavidus basilensis</name>
    <dbReference type="NCBI Taxonomy" id="68895"/>
    <lineage>
        <taxon>Bacteria</taxon>
        <taxon>Pseudomonadati</taxon>
        <taxon>Pseudomonadota</taxon>
        <taxon>Betaproteobacteria</taxon>
        <taxon>Burkholderiales</taxon>
        <taxon>Burkholderiaceae</taxon>
        <taxon>Cupriavidus</taxon>
    </lineage>
</organism>
<dbReference type="OrthoDB" id="6881322at2"/>
<dbReference type="InterPro" id="IPR000595">
    <property type="entry name" value="cNMP-bd_dom"/>
</dbReference>
<dbReference type="Proteomes" id="UP000031843">
    <property type="component" value="Chromosome secondary"/>
</dbReference>
<feature type="domain" description="Cyclic nucleotide-binding" evidence="4">
    <location>
        <begin position="19"/>
        <end position="122"/>
    </location>
</feature>
<dbReference type="InterPro" id="IPR050397">
    <property type="entry name" value="Env_Response_Regulators"/>
</dbReference>
<dbReference type="STRING" id="68895.RR42_s1667"/>
<dbReference type="InterPro" id="IPR036390">
    <property type="entry name" value="WH_DNA-bd_sf"/>
</dbReference>
<keyword evidence="1" id="KW-0805">Transcription regulation</keyword>
<evidence type="ECO:0000259" key="4">
    <source>
        <dbReference type="PROSITE" id="PS50042"/>
    </source>
</evidence>
<dbReference type="GO" id="GO:0003700">
    <property type="term" value="F:DNA-binding transcription factor activity"/>
    <property type="evidence" value="ECO:0007669"/>
    <property type="project" value="TreeGrafter"/>
</dbReference>
<dbReference type="CDD" id="cd00038">
    <property type="entry name" value="CAP_ED"/>
    <property type="match status" value="1"/>
</dbReference>
<reference evidence="6 7" key="1">
    <citation type="journal article" date="2015" name="Genome Announc.">
        <title>Complete Genome Sequence of Cupriavidus basilensis 4G11, Isolated from the Oak Ridge Field Research Center Site.</title>
        <authorList>
            <person name="Ray J."/>
            <person name="Waters R.J."/>
            <person name="Skerker J.M."/>
            <person name="Kuehl J.V."/>
            <person name="Price M.N."/>
            <person name="Huang J."/>
            <person name="Chakraborty R."/>
            <person name="Arkin A.P."/>
            <person name="Deutschbauer A."/>
        </authorList>
    </citation>
    <scope>NUCLEOTIDE SEQUENCE [LARGE SCALE GENOMIC DNA]</scope>
    <source>
        <strain evidence="6">4G11</strain>
    </source>
</reference>
<dbReference type="SMART" id="SM00419">
    <property type="entry name" value="HTH_CRP"/>
    <property type="match status" value="1"/>
</dbReference>
<protein>
    <submittedName>
        <fullName evidence="6">Transcriptional regulator, Crp/Fnr family</fullName>
    </submittedName>
</protein>
<dbReference type="InterPro" id="IPR036388">
    <property type="entry name" value="WH-like_DNA-bd_sf"/>
</dbReference>
<dbReference type="Pfam" id="PF13545">
    <property type="entry name" value="HTH_Crp_2"/>
    <property type="match status" value="1"/>
</dbReference>
<dbReference type="PROSITE" id="PS50042">
    <property type="entry name" value="CNMP_BINDING_3"/>
    <property type="match status" value="1"/>
</dbReference>
<dbReference type="InterPro" id="IPR014710">
    <property type="entry name" value="RmlC-like_jellyroll"/>
</dbReference>
<dbReference type="KEGG" id="cbw:RR42_s1667"/>
<dbReference type="SUPFAM" id="SSF51206">
    <property type="entry name" value="cAMP-binding domain-like"/>
    <property type="match status" value="1"/>
</dbReference>
<dbReference type="AlphaFoldDB" id="A0A0C4YL19"/>
<evidence type="ECO:0000256" key="3">
    <source>
        <dbReference type="ARBA" id="ARBA00023163"/>
    </source>
</evidence>
<dbReference type="PANTHER" id="PTHR24567">
    <property type="entry name" value="CRP FAMILY TRANSCRIPTIONAL REGULATORY PROTEIN"/>
    <property type="match status" value="1"/>
</dbReference>
<dbReference type="PROSITE" id="PS51063">
    <property type="entry name" value="HTH_CRP_2"/>
    <property type="match status" value="1"/>
</dbReference>
<dbReference type="RefSeq" id="WP_052495045.1">
    <property type="nucleotide sequence ID" value="NZ_CP010537.1"/>
</dbReference>
<evidence type="ECO:0000313" key="7">
    <source>
        <dbReference type="Proteomes" id="UP000031843"/>
    </source>
</evidence>
<gene>
    <name evidence="6" type="ORF">RR42_s1667</name>
</gene>
<evidence type="ECO:0000259" key="5">
    <source>
        <dbReference type="PROSITE" id="PS51063"/>
    </source>
</evidence>